<dbReference type="GO" id="GO:0032934">
    <property type="term" value="F:sterol binding"/>
    <property type="evidence" value="ECO:0007669"/>
    <property type="project" value="TreeGrafter"/>
</dbReference>
<dbReference type="Pfam" id="PF15409">
    <property type="entry name" value="PH_8"/>
    <property type="match status" value="1"/>
</dbReference>
<evidence type="ECO:0000313" key="9">
    <source>
        <dbReference type="Proteomes" id="UP000807716"/>
    </source>
</evidence>
<dbReference type="SMART" id="SM00233">
    <property type="entry name" value="PH"/>
    <property type="match status" value="1"/>
</dbReference>
<dbReference type="InterPro" id="IPR037239">
    <property type="entry name" value="OSBP_sf"/>
</dbReference>
<dbReference type="GO" id="GO:0097038">
    <property type="term" value="C:perinuclear endoplasmic reticulum"/>
    <property type="evidence" value="ECO:0007669"/>
    <property type="project" value="TreeGrafter"/>
</dbReference>
<feature type="region of interest" description="Disordered" evidence="5">
    <location>
        <begin position="73"/>
        <end position="176"/>
    </location>
</feature>
<comment type="caution">
    <text evidence="8">The sequence shown here is derived from an EMBL/GenBank/DDBJ whole genome shotgun (WGS) entry which is preliminary data.</text>
</comment>
<proteinExistence type="inferred from homology"/>
<sequence length="1120" mass="124343">MQEIEVPPRDVFQHYVHVDQPGKTLVWWFSTKKKNISFGLYYRKSAACPDLLKSTAVAPSILNASPPSSIISGLAARPDSSHGQHATSSSASSGASTPAHPSNGAVQAPHLLSTSPKSSRASNYSRASIDTEDEEDDDGEQQHQHQHTKSTSSSSHSQTQAQQPQELRGQPRRRRKTVAKFTDPDLVEIMPIQHYDSATGTIRGEYTVEHEGTYILIFDNSFSINTSKRLTFFVALEERGARVLTQPQVEISGWLLKKKRKRMQGWAKRWFQIENGVLSYAKDQQGPCRGKVHLVLSTVTVTQASNMIHIDTGTMLYHLKALNEEDYKTWTRVIKAAKSIGQKAVQETVVQRILSRENSVSRHHHHHHPLAGQHGSIRRSAAATMRNSWQTSSKLEVEQLKNVMASMDAGFQNIKEQLDSIQHMSGGGGNGAGGGGAESVHHGNSGNSPPSSLSPPSRPSGRDRQPSVDSNNAGKFRLAKFATSEMSVQSSASSDSPLDASHARLVALFTKLKADKEQAFELMRAEMEKWEKNEKQYRVLLTEKDKMAHAAATSSKRASMILDAAAAAMTAHAVPGTSSSSSAAASQAATAAAVSSALSRQVFEEAYMQAARKSMDLDRSNSMTSSIEDSSDIFFDAMSDDDEDVQLFNADASDFEDDRQLASRGGGDGQDDDDDDDDDDDNDSSDEEGGRDSCDQSQPSTLPPPSQSGAPVAEDTAPSTLKEDLMHPSQPLVRRKALPAPVSGQDISLLSILRKNVGKDLSTVAMPVSLNEPINVLQRLCEELEYSELLDKAASMDDSLGRLKYVTAFAVSGYSTTQWRAARKPFNPLHGETFEYVSPERGFKFVSEKVSHYPPIMACHAQSDRGWSFAMDSRAKTKFWGKSMELIPNCTIHIEFPRTGDHYTVSKPSTWMRNLMAGTKYLDHTGQMKVTNHTTGETATMTFKESSYFGGTKHEVVGHITDSSGKKQATLQGRWSESLMEEISPNKLERLWKINSPPSGHEKYYGFSHFTMTLNELVRGTGPMDLARRLPKTDTRFRPDQALFERGEVEEADKEKLRVEQRQRELRKAMEQRGEPWQVRWFEKRDDPHTEDPEGATWHYKGGYWEARETGEWNEKITLW</sequence>
<dbReference type="Pfam" id="PF01237">
    <property type="entry name" value="Oxysterol_BP"/>
    <property type="match status" value="1"/>
</dbReference>
<accession>A0A9P6Q4P2</accession>
<keyword evidence="3" id="KW-0445">Lipid transport</keyword>
<dbReference type="PANTHER" id="PTHR10972:SF203">
    <property type="entry name" value="OXYSTEROL-BINDING PROTEIN HOMOLOG 3"/>
    <property type="match status" value="1"/>
</dbReference>
<feature type="region of interest" description="Disordered" evidence="5">
    <location>
        <begin position="421"/>
        <end position="473"/>
    </location>
</feature>
<organism evidence="8 9">
    <name type="scientific">Actinomortierella ambigua</name>
    <dbReference type="NCBI Taxonomy" id="1343610"/>
    <lineage>
        <taxon>Eukaryota</taxon>
        <taxon>Fungi</taxon>
        <taxon>Fungi incertae sedis</taxon>
        <taxon>Mucoromycota</taxon>
        <taxon>Mortierellomycotina</taxon>
        <taxon>Mortierellomycetes</taxon>
        <taxon>Mortierellales</taxon>
        <taxon>Mortierellaceae</taxon>
        <taxon>Actinomortierella</taxon>
    </lineage>
</organism>
<dbReference type="InterPro" id="IPR011993">
    <property type="entry name" value="PH-like_dom_sf"/>
</dbReference>
<feature type="compositionally biased region" description="Gly residues" evidence="5">
    <location>
        <begin position="425"/>
        <end position="437"/>
    </location>
</feature>
<feature type="compositionally biased region" description="Acidic residues" evidence="5">
    <location>
        <begin position="669"/>
        <end position="687"/>
    </location>
</feature>
<dbReference type="FunFam" id="2.40.160.120:FF:000001">
    <property type="entry name" value="Oxysterol-binding protein"/>
    <property type="match status" value="1"/>
</dbReference>
<feature type="domain" description="GOLD" evidence="7">
    <location>
        <begin position="1"/>
        <end position="236"/>
    </location>
</feature>
<dbReference type="SUPFAM" id="SSF101576">
    <property type="entry name" value="Supernatant protein factor (SPF), C-terminal domain"/>
    <property type="match status" value="1"/>
</dbReference>
<dbReference type="Gene3D" id="2.40.160.120">
    <property type="match status" value="1"/>
</dbReference>
<dbReference type="GO" id="GO:0005829">
    <property type="term" value="C:cytosol"/>
    <property type="evidence" value="ECO:0007669"/>
    <property type="project" value="TreeGrafter"/>
</dbReference>
<dbReference type="GO" id="GO:0030011">
    <property type="term" value="P:maintenance of cell polarity"/>
    <property type="evidence" value="ECO:0007669"/>
    <property type="project" value="TreeGrafter"/>
</dbReference>
<dbReference type="GO" id="GO:0034727">
    <property type="term" value="P:piecemeal microautophagy of the nucleus"/>
    <property type="evidence" value="ECO:0007669"/>
    <property type="project" value="TreeGrafter"/>
</dbReference>
<dbReference type="Proteomes" id="UP000807716">
    <property type="component" value="Unassembled WGS sequence"/>
</dbReference>
<dbReference type="InterPro" id="IPR036598">
    <property type="entry name" value="GOLD_dom_sf"/>
</dbReference>
<feature type="compositionally biased region" description="Low complexity" evidence="5">
    <location>
        <begin position="149"/>
        <end position="165"/>
    </location>
</feature>
<dbReference type="AlphaFoldDB" id="A0A9P6Q4P2"/>
<keyword evidence="2" id="KW-0813">Transport</keyword>
<dbReference type="SUPFAM" id="SSF144000">
    <property type="entry name" value="Oxysterol-binding protein-like"/>
    <property type="match status" value="1"/>
</dbReference>
<keyword evidence="9" id="KW-1185">Reference proteome</keyword>
<feature type="compositionally biased region" description="Low complexity" evidence="5">
    <location>
        <begin position="81"/>
        <end position="102"/>
    </location>
</feature>
<evidence type="ECO:0008006" key="10">
    <source>
        <dbReference type="Google" id="ProtNLM"/>
    </source>
</evidence>
<feature type="region of interest" description="Disordered" evidence="5">
    <location>
        <begin position="650"/>
        <end position="717"/>
    </location>
</feature>
<name>A0A9P6Q4P2_9FUNG</name>
<dbReference type="GO" id="GO:0032541">
    <property type="term" value="C:cortical endoplasmic reticulum"/>
    <property type="evidence" value="ECO:0007669"/>
    <property type="project" value="TreeGrafter"/>
</dbReference>
<evidence type="ECO:0000256" key="3">
    <source>
        <dbReference type="ARBA" id="ARBA00023055"/>
    </source>
</evidence>
<dbReference type="Gene3D" id="2.30.29.30">
    <property type="entry name" value="Pleckstrin-homology domain (PH domain)/Phosphotyrosine-binding domain (PTB)"/>
    <property type="match status" value="1"/>
</dbReference>
<evidence type="ECO:0000313" key="8">
    <source>
        <dbReference type="EMBL" id="KAG0258886.1"/>
    </source>
</evidence>
<dbReference type="GO" id="GO:0120009">
    <property type="term" value="P:intermembrane lipid transfer"/>
    <property type="evidence" value="ECO:0007669"/>
    <property type="project" value="UniProtKB-ARBA"/>
</dbReference>
<dbReference type="InterPro" id="IPR001849">
    <property type="entry name" value="PH_domain"/>
</dbReference>
<reference evidence="8" key="1">
    <citation type="journal article" date="2020" name="Fungal Divers.">
        <title>Resolving the Mortierellaceae phylogeny through synthesis of multi-gene phylogenetics and phylogenomics.</title>
        <authorList>
            <person name="Vandepol N."/>
            <person name="Liber J."/>
            <person name="Desiro A."/>
            <person name="Na H."/>
            <person name="Kennedy M."/>
            <person name="Barry K."/>
            <person name="Grigoriev I.V."/>
            <person name="Miller A.N."/>
            <person name="O'Donnell K."/>
            <person name="Stajich J.E."/>
            <person name="Bonito G."/>
        </authorList>
    </citation>
    <scope>NUCLEOTIDE SEQUENCE</scope>
    <source>
        <strain evidence="8">BC1065</strain>
    </source>
</reference>
<evidence type="ECO:0000256" key="2">
    <source>
        <dbReference type="ARBA" id="ARBA00022448"/>
    </source>
</evidence>
<dbReference type="PROSITE" id="PS50866">
    <property type="entry name" value="GOLD"/>
    <property type="match status" value="1"/>
</dbReference>
<evidence type="ECO:0000256" key="4">
    <source>
        <dbReference type="ARBA" id="ARBA00023121"/>
    </source>
</evidence>
<dbReference type="InterPro" id="IPR009038">
    <property type="entry name" value="GOLD_dom"/>
</dbReference>
<dbReference type="InterPro" id="IPR041680">
    <property type="entry name" value="PH_8"/>
</dbReference>
<dbReference type="InterPro" id="IPR000648">
    <property type="entry name" value="Oxysterol-bd"/>
</dbReference>
<evidence type="ECO:0000259" key="6">
    <source>
        <dbReference type="PROSITE" id="PS50003"/>
    </source>
</evidence>
<dbReference type="Gene3D" id="2.60.120.680">
    <property type="entry name" value="GOLD domain"/>
    <property type="match status" value="1"/>
</dbReference>
<dbReference type="PANTHER" id="PTHR10972">
    <property type="entry name" value="OXYSTEROL-BINDING PROTEIN-RELATED"/>
    <property type="match status" value="1"/>
</dbReference>
<evidence type="ECO:0000256" key="1">
    <source>
        <dbReference type="ARBA" id="ARBA00008842"/>
    </source>
</evidence>
<dbReference type="PROSITE" id="PS50003">
    <property type="entry name" value="PH_DOMAIN"/>
    <property type="match status" value="1"/>
</dbReference>
<evidence type="ECO:0000256" key="5">
    <source>
        <dbReference type="SAM" id="MobiDB-lite"/>
    </source>
</evidence>
<dbReference type="GO" id="GO:0006897">
    <property type="term" value="P:endocytosis"/>
    <property type="evidence" value="ECO:0007669"/>
    <property type="project" value="TreeGrafter"/>
</dbReference>
<keyword evidence="4" id="KW-0446">Lipid-binding</keyword>
<dbReference type="EMBL" id="JAAAJB010000305">
    <property type="protein sequence ID" value="KAG0258886.1"/>
    <property type="molecule type" value="Genomic_DNA"/>
</dbReference>
<evidence type="ECO:0000259" key="7">
    <source>
        <dbReference type="PROSITE" id="PS50866"/>
    </source>
</evidence>
<protein>
    <recommendedName>
        <fullName evidence="10">PH domain-containing protein</fullName>
    </recommendedName>
</protein>
<dbReference type="OrthoDB" id="1854502at2759"/>
<feature type="region of interest" description="Disordered" evidence="5">
    <location>
        <begin position="357"/>
        <end position="391"/>
    </location>
</feature>
<dbReference type="Gene3D" id="3.30.70.3490">
    <property type="match status" value="1"/>
</dbReference>
<dbReference type="GO" id="GO:0035621">
    <property type="term" value="P:ER to Golgi ceramide transport"/>
    <property type="evidence" value="ECO:0007669"/>
    <property type="project" value="TreeGrafter"/>
</dbReference>
<feature type="compositionally biased region" description="Acidic residues" evidence="5">
    <location>
        <begin position="130"/>
        <end position="139"/>
    </location>
</feature>
<dbReference type="GO" id="GO:0006887">
    <property type="term" value="P:exocytosis"/>
    <property type="evidence" value="ECO:0007669"/>
    <property type="project" value="TreeGrafter"/>
</dbReference>
<gene>
    <name evidence="8" type="ORF">DFQ27_004394</name>
</gene>
<dbReference type="SUPFAM" id="SSF50729">
    <property type="entry name" value="PH domain-like"/>
    <property type="match status" value="1"/>
</dbReference>
<comment type="similarity">
    <text evidence="1">Belongs to the OSBP family.</text>
</comment>
<dbReference type="GO" id="GO:0005886">
    <property type="term" value="C:plasma membrane"/>
    <property type="evidence" value="ECO:0007669"/>
    <property type="project" value="TreeGrafter"/>
</dbReference>
<feature type="domain" description="PH" evidence="6">
    <location>
        <begin position="248"/>
        <end position="339"/>
    </location>
</feature>
<feature type="compositionally biased region" description="Polar residues" evidence="5">
    <location>
        <begin position="112"/>
        <end position="128"/>
    </location>
</feature>